<dbReference type="AlphaFoldDB" id="A0A9X0CFI1"/>
<dbReference type="Gene3D" id="1.20.58.60">
    <property type="match status" value="2"/>
</dbReference>
<proteinExistence type="predicted"/>
<protein>
    <submittedName>
        <fullName evidence="5">Uncharacterized protein</fullName>
    </submittedName>
</protein>
<reference evidence="5" key="1">
    <citation type="submission" date="2023-01" db="EMBL/GenBank/DDBJ databases">
        <title>Genome assembly of the deep-sea coral Lophelia pertusa.</title>
        <authorList>
            <person name="Herrera S."/>
            <person name="Cordes E."/>
        </authorList>
    </citation>
    <scope>NUCLEOTIDE SEQUENCE</scope>
    <source>
        <strain evidence="5">USNM1676648</strain>
        <tissue evidence="5">Polyp</tissue>
    </source>
</reference>
<evidence type="ECO:0000256" key="4">
    <source>
        <dbReference type="ARBA" id="ARBA00023212"/>
    </source>
</evidence>
<sequence length="306" mass="35993">MENCEVDFKSAVENYQELSNTSKYMLCIQDKIVDEKCDSLRQKWEALANCIPERVETLKGELLSWNSFHDKLDAFLAWVEEMEGFTKIEKPRDETEAVQQLKGLEEFQSNFRCRQDSFESLVKEGREVRLHASMGEEAERLGDKLTKLTDRWDEMLRWAAGRYQLLVLSRHYLDSSKHVVQYLEKIEEKLSSAKDIPPAVLEKIKEESRKAKAKVDLWKQQCLDLDVVVKDGHLMLQQESSGQAVAFDEKLGNLNMEWHTVILDVEEKKKSIEKTAKKWWDFTRNKLKMIRWLKKKEGDAQMQKRD</sequence>
<organism evidence="5 6">
    <name type="scientific">Desmophyllum pertusum</name>
    <dbReference type="NCBI Taxonomy" id="174260"/>
    <lineage>
        <taxon>Eukaryota</taxon>
        <taxon>Metazoa</taxon>
        <taxon>Cnidaria</taxon>
        <taxon>Anthozoa</taxon>
        <taxon>Hexacorallia</taxon>
        <taxon>Scleractinia</taxon>
        <taxon>Caryophylliina</taxon>
        <taxon>Caryophylliidae</taxon>
        <taxon>Desmophyllum</taxon>
    </lineage>
</organism>
<dbReference type="GO" id="GO:0005886">
    <property type="term" value="C:plasma membrane"/>
    <property type="evidence" value="ECO:0007669"/>
    <property type="project" value="TreeGrafter"/>
</dbReference>
<evidence type="ECO:0000256" key="3">
    <source>
        <dbReference type="ARBA" id="ARBA00022837"/>
    </source>
</evidence>
<keyword evidence="2" id="KW-0963">Cytoplasm</keyword>
<name>A0A9X0CFI1_9CNID</name>
<dbReference type="PANTHER" id="PTHR12268">
    <property type="entry name" value="E3 UBIQUITIN-PROTEIN LIGASE KCMF1"/>
    <property type="match status" value="1"/>
</dbReference>
<comment type="caution">
    <text evidence="5">The sequence shown here is derived from an EMBL/GenBank/DDBJ whole genome shotgun (WGS) entry which is preliminary data.</text>
</comment>
<evidence type="ECO:0000313" key="6">
    <source>
        <dbReference type="Proteomes" id="UP001163046"/>
    </source>
</evidence>
<evidence type="ECO:0000256" key="1">
    <source>
        <dbReference type="ARBA" id="ARBA00004496"/>
    </source>
</evidence>
<dbReference type="SMART" id="SM00150">
    <property type="entry name" value="SPEC"/>
    <property type="match status" value="1"/>
</dbReference>
<keyword evidence="4" id="KW-0206">Cytoskeleton</keyword>
<evidence type="ECO:0000313" key="5">
    <source>
        <dbReference type="EMBL" id="KAJ7327789.1"/>
    </source>
</evidence>
<comment type="subcellular location">
    <subcellularLocation>
        <location evidence="1">Cytoplasm</location>
    </subcellularLocation>
</comment>
<dbReference type="SUPFAM" id="SSF46966">
    <property type="entry name" value="Spectrin repeat"/>
    <property type="match status" value="2"/>
</dbReference>
<gene>
    <name evidence="5" type="ORF">OS493_026064</name>
</gene>
<keyword evidence="6" id="KW-1185">Reference proteome</keyword>
<dbReference type="InterPro" id="IPR002017">
    <property type="entry name" value="Spectrin_repeat"/>
</dbReference>
<dbReference type="CDD" id="cd00176">
    <property type="entry name" value="SPEC"/>
    <property type="match status" value="1"/>
</dbReference>
<dbReference type="InterPro" id="IPR018159">
    <property type="entry name" value="Spectrin/alpha-actinin"/>
</dbReference>
<dbReference type="EMBL" id="MU827799">
    <property type="protein sequence ID" value="KAJ7327789.1"/>
    <property type="molecule type" value="Genomic_DNA"/>
</dbReference>
<dbReference type="Proteomes" id="UP001163046">
    <property type="component" value="Unassembled WGS sequence"/>
</dbReference>
<keyword evidence="3" id="KW-0106">Calcium</keyword>
<dbReference type="PANTHER" id="PTHR12268:SF14">
    <property type="entry name" value="DYSTROPHIN-1"/>
    <property type="match status" value="1"/>
</dbReference>
<dbReference type="InterPro" id="IPR050774">
    <property type="entry name" value="KCMF1/Dystrophin"/>
</dbReference>
<evidence type="ECO:0000256" key="2">
    <source>
        <dbReference type="ARBA" id="ARBA00022490"/>
    </source>
</evidence>
<accession>A0A9X0CFI1</accession>
<dbReference type="Pfam" id="PF00435">
    <property type="entry name" value="Spectrin"/>
    <property type="match status" value="1"/>
</dbReference>